<organism evidence="2 3">
    <name type="scientific">Levilactobacillus suantsaii</name>
    <dbReference type="NCBI Taxonomy" id="2292255"/>
    <lineage>
        <taxon>Bacteria</taxon>
        <taxon>Bacillati</taxon>
        <taxon>Bacillota</taxon>
        <taxon>Bacilli</taxon>
        <taxon>Lactobacillales</taxon>
        <taxon>Lactobacillaceae</taxon>
        <taxon>Levilactobacillus</taxon>
    </lineage>
</organism>
<dbReference type="RefSeq" id="WP_129033261.1">
    <property type="nucleotide sequence ID" value="NZ_CP059603.1"/>
</dbReference>
<dbReference type="SUPFAM" id="SSF56300">
    <property type="entry name" value="Metallo-dependent phosphatases"/>
    <property type="match status" value="1"/>
</dbReference>
<comment type="caution">
    <text evidence="2">The sequence shown here is derived from an EMBL/GenBank/DDBJ whole genome shotgun (WGS) entry which is preliminary data.</text>
</comment>
<dbReference type="CDD" id="cd00838">
    <property type="entry name" value="MPP_superfamily"/>
    <property type="match status" value="1"/>
</dbReference>
<dbReference type="OrthoDB" id="113290at2"/>
<accession>A0A4V1LF52</accession>
<dbReference type="NCBIfam" id="TIGR03729">
    <property type="entry name" value="acc_ester"/>
    <property type="match status" value="1"/>
</dbReference>
<dbReference type="InterPro" id="IPR004843">
    <property type="entry name" value="Calcineurin-like_PHP"/>
</dbReference>
<proteinExistence type="predicted"/>
<protein>
    <submittedName>
        <fullName evidence="2">Phosphoesterase</fullName>
    </submittedName>
</protein>
<evidence type="ECO:0000313" key="3">
    <source>
        <dbReference type="Proteomes" id="UP000290602"/>
    </source>
</evidence>
<feature type="domain" description="Calcineurin-like phosphoesterase" evidence="1">
    <location>
        <begin position="3"/>
        <end position="225"/>
    </location>
</feature>
<dbReference type="InterPro" id="IPR029052">
    <property type="entry name" value="Metallo-depent_PP-like"/>
</dbReference>
<dbReference type="Proteomes" id="UP000290602">
    <property type="component" value="Unassembled WGS sequence"/>
</dbReference>
<dbReference type="InterPro" id="IPR022302">
    <property type="entry name" value="Phosphoesterase_putative"/>
</dbReference>
<name>A0A4V1LF52_9LACO</name>
<gene>
    <name evidence="2" type="ORF">DXH47_10520</name>
</gene>
<dbReference type="Pfam" id="PF00149">
    <property type="entry name" value="Metallophos"/>
    <property type="match status" value="1"/>
</dbReference>
<dbReference type="EMBL" id="QXIL01000030">
    <property type="protein sequence ID" value="RXI76515.1"/>
    <property type="molecule type" value="Genomic_DNA"/>
</dbReference>
<dbReference type="PANTHER" id="PTHR36492:SF2">
    <property type="entry name" value="[ACYL-CARRIER-PROTEIN] PHOSPHODIESTERASE PPTH"/>
    <property type="match status" value="1"/>
</dbReference>
<evidence type="ECO:0000313" key="2">
    <source>
        <dbReference type="EMBL" id="RXI76515.1"/>
    </source>
</evidence>
<dbReference type="GO" id="GO:0016787">
    <property type="term" value="F:hydrolase activity"/>
    <property type="evidence" value="ECO:0007669"/>
    <property type="project" value="InterPro"/>
</dbReference>
<dbReference type="AlphaFoldDB" id="A0A4V1LF52"/>
<dbReference type="PANTHER" id="PTHR36492">
    <property type="match status" value="1"/>
</dbReference>
<keyword evidence="3" id="KW-1185">Reference proteome</keyword>
<sequence length="271" mass="31545">MVRVALISDLHFDVNRVDPAQIITQQVAYLKRQRVGLYLIAGDLSNHFDQSVRIAQALQTQLAPAQVRFIAGNHDMLHDVSAAALETPLTPTYLHNQFLDVAGTNWRIIGNNGWYDYGFADNLVGRNFQAWKNAFWVDSSIPQDLSDPQRFERVYGQLTAQLAQAQAAQKQVLVMTHFVPRREYIVYTQDNRFWNMANAVMGSPRLGQLFAQYQVPVVVFGHMHRHYWPQHLSNTWYYNQALGYHNHRLNEWESGDFMTEWRRRLRILTLT</sequence>
<evidence type="ECO:0000259" key="1">
    <source>
        <dbReference type="Pfam" id="PF00149"/>
    </source>
</evidence>
<reference evidence="2 3" key="1">
    <citation type="submission" date="2018-08" db="EMBL/GenBank/DDBJ databases">
        <title>Lactobacillus suantsai sp. nov., isolated from traditional fermented suan-tsai in Taiwan.</title>
        <authorList>
            <person name="Huang C.-H."/>
        </authorList>
    </citation>
    <scope>NUCLEOTIDE SEQUENCE [LARGE SCALE GENOMIC DNA]</scope>
    <source>
        <strain evidence="2 3">BCRC 12945</strain>
    </source>
</reference>
<dbReference type="InterPro" id="IPR052963">
    <property type="entry name" value="Pantetheine_PDE"/>
</dbReference>
<dbReference type="Gene3D" id="3.60.21.10">
    <property type="match status" value="1"/>
</dbReference>